<name>A0ACB8B9Y9_9AGAM</name>
<dbReference type="Proteomes" id="UP000790709">
    <property type="component" value="Unassembled WGS sequence"/>
</dbReference>
<evidence type="ECO:0000313" key="1">
    <source>
        <dbReference type="EMBL" id="KAH7922635.1"/>
    </source>
</evidence>
<organism evidence="1 2">
    <name type="scientific">Leucogyrophana mollusca</name>
    <dbReference type="NCBI Taxonomy" id="85980"/>
    <lineage>
        <taxon>Eukaryota</taxon>
        <taxon>Fungi</taxon>
        <taxon>Dikarya</taxon>
        <taxon>Basidiomycota</taxon>
        <taxon>Agaricomycotina</taxon>
        <taxon>Agaricomycetes</taxon>
        <taxon>Agaricomycetidae</taxon>
        <taxon>Boletales</taxon>
        <taxon>Boletales incertae sedis</taxon>
        <taxon>Leucogyrophana</taxon>
    </lineage>
</organism>
<sequence length="310" mass="34200">MSDSPPATSELQGPVAARPPFDNPDADIILRSSDNVDLRVFRVILSLVSPIFKDMFSLPQPRSANGEPLSVDLPIIPVTETSSTLENLLLYCYPGGVPQVSNLESASVILEAAIKYDMGPVHRLIGNTLLRFAESDPLSVYAIFSRYGWRDEMQVAARRALELKGLGRPSLFVPEFKYTTVAEYHRLLSYHFHCGVAAQNAGDDLASTCDLYTGCSMSQCHSKFVTVTGGSQKNCSKWWTTYLDESRKELFLRPCGSTLMEPEIFGAALTKASECSSCRTLAPVALTKIRTLYAVRVQEAVDKVKLDFDL</sequence>
<evidence type="ECO:0000313" key="2">
    <source>
        <dbReference type="Proteomes" id="UP000790709"/>
    </source>
</evidence>
<comment type="caution">
    <text evidence="1">The sequence shown here is derived from an EMBL/GenBank/DDBJ whole genome shotgun (WGS) entry which is preliminary data.</text>
</comment>
<protein>
    <submittedName>
        <fullName evidence="1">Uncharacterized protein</fullName>
    </submittedName>
</protein>
<gene>
    <name evidence="1" type="ORF">BV22DRAFT_645085</name>
</gene>
<proteinExistence type="predicted"/>
<keyword evidence="2" id="KW-1185">Reference proteome</keyword>
<dbReference type="EMBL" id="MU266478">
    <property type="protein sequence ID" value="KAH7922635.1"/>
    <property type="molecule type" value="Genomic_DNA"/>
</dbReference>
<reference evidence="1" key="1">
    <citation type="journal article" date="2021" name="New Phytol.">
        <title>Evolutionary innovations through gain and loss of genes in the ectomycorrhizal Boletales.</title>
        <authorList>
            <person name="Wu G."/>
            <person name="Miyauchi S."/>
            <person name="Morin E."/>
            <person name="Kuo A."/>
            <person name="Drula E."/>
            <person name="Varga T."/>
            <person name="Kohler A."/>
            <person name="Feng B."/>
            <person name="Cao Y."/>
            <person name="Lipzen A."/>
            <person name="Daum C."/>
            <person name="Hundley H."/>
            <person name="Pangilinan J."/>
            <person name="Johnson J."/>
            <person name="Barry K."/>
            <person name="LaButti K."/>
            <person name="Ng V."/>
            <person name="Ahrendt S."/>
            <person name="Min B."/>
            <person name="Choi I.G."/>
            <person name="Park H."/>
            <person name="Plett J.M."/>
            <person name="Magnuson J."/>
            <person name="Spatafora J.W."/>
            <person name="Nagy L.G."/>
            <person name="Henrissat B."/>
            <person name="Grigoriev I.V."/>
            <person name="Yang Z.L."/>
            <person name="Xu J."/>
            <person name="Martin F.M."/>
        </authorList>
    </citation>
    <scope>NUCLEOTIDE SEQUENCE</scope>
    <source>
        <strain evidence="1">KUC20120723A-06</strain>
    </source>
</reference>
<accession>A0ACB8B9Y9</accession>